<feature type="transmembrane region" description="Helical" evidence="9">
    <location>
        <begin position="318"/>
        <end position="342"/>
    </location>
</feature>
<dbReference type="InterPro" id="IPR006667">
    <property type="entry name" value="SLC41_membr_dom"/>
</dbReference>
<dbReference type="Pfam" id="PF01769">
    <property type="entry name" value="MgtE"/>
    <property type="match status" value="1"/>
</dbReference>
<dbReference type="InterPro" id="IPR046342">
    <property type="entry name" value="CBS_dom_sf"/>
</dbReference>
<reference evidence="11" key="1">
    <citation type="submission" date="2020-10" db="EMBL/GenBank/DDBJ databases">
        <authorList>
            <person name="Gilroy R."/>
        </authorList>
    </citation>
    <scope>NUCLEOTIDE SEQUENCE</scope>
    <source>
        <strain evidence="11">CHK158-818</strain>
    </source>
</reference>
<evidence type="ECO:0000256" key="7">
    <source>
        <dbReference type="ARBA" id="ARBA00023136"/>
    </source>
</evidence>
<dbReference type="Proteomes" id="UP000824112">
    <property type="component" value="Unassembled WGS sequence"/>
</dbReference>
<feature type="transmembrane region" description="Helical" evidence="9">
    <location>
        <begin position="362"/>
        <end position="380"/>
    </location>
</feature>
<feature type="transmembrane region" description="Helical" evidence="9">
    <location>
        <begin position="387"/>
        <end position="409"/>
    </location>
</feature>
<dbReference type="SMART" id="SM00116">
    <property type="entry name" value="CBS"/>
    <property type="match status" value="2"/>
</dbReference>
<dbReference type="InterPro" id="IPR000644">
    <property type="entry name" value="CBS_dom"/>
</dbReference>
<dbReference type="Pfam" id="PF03448">
    <property type="entry name" value="MgtE_N"/>
    <property type="match status" value="1"/>
</dbReference>
<evidence type="ECO:0000256" key="5">
    <source>
        <dbReference type="ARBA" id="ARBA00022842"/>
    </source>
</evidence>
<dbReference type="InterPro" id="IPR006669">
    <property type="entry name" value="MgtE_transporter"/>
</dbReference>
<evidence type="ECO:0000256" key="3">
    <source>
        <dbReference type="ARBA" id="ARBA00022448"/>
    </source>
</evidence>
<evidence type="ECO:0000256" key="2">
    <source>
        <dbReference type="ARBA" id="ARBA00009749"/>
    </source>
</evidence>
<gene>
    <name evidence="11" type="primary">mgtE</name>
    <name evidence="11" type="ORF">IAB03_07850</name>
</gene>
<proteinExistence type="inferred from homology"/>
<keyword evidence="7 9" id="KW-0472">Membrane</keyword>
<reference evidence="11" key="2">
    <citation type="journal article" date="2021" name="PeerJ">
        <title>Extensive microbial diversity within the chicken gut microbiome revealed by metagenomics and culture.</title>
        <authorList>
            <person name="Gilroy R."/>
            <person name="Ravi A."/>
            <person name="Getino M."/>
            <person name="Pursley I."/>
            <person name="Horton D.L."/>
            <person name="Alikhan N.F."/>
            <person name="Baker D."/>
            <person name="Gharbi K."/>
            <person name="Hall N."/>
            <person name="Watson M."/>
            <person name="Adriaenssens E.M."/>
            <person name="Foster-Nyarko E."/>
            <person name="Jarju S."/>
            <person name="Secka A."/>
            <person name="Antonio M."/>
            <person name="Oren A."/>
            <person name="Chaudhuri R.R."/>
            <person name="La Ragione R."/>
            <person name="Hildebrand F."/>
            <person name="Pallen M.J."/>
        </authorList>
    </citation>
    <scope>NUCLEOTIDE SEQUENCE</scope>
    <source>
        <strain evidence="11">CHK158-818</strain>
    </source>
</reference>
<evidence type="ECO:0000256" key="8">
    <source>
        <dbReference type="PROSITE-ProRule" id="PRU00703"/>
    </source>
</evidence>
<dbReference type="Gene3D" id="1.25.60.10">
    <property type="entry name" value="MgtE N-terminal domain-like"/>
    <property type="match status" value="1"/>
</dbReference>
<evidence type="ECO:0000313" key="11">
    <source>
        <dbReference type="EMBL" id="HIU55700.1"/>
    </source>
</evidence>
<keyword evidence="4 9" id="KW-0812">Transmembrane</keyword>
<sequence>MTEFTPEYIENFHQIIARRDEPEAFKLLQDLHPADIAELHKELSLDEAEFIYLLLDSEKAAEVLMELDEDDRKKLLKHLPSETIAKQYIDHLETDDAVDLIRELDEDAQEEILSHIDDVDQAGDIVDLLKYDEDTAGGVMGTEMVVVNENWSMPKCLEEMRKQAEEMDEIYYVYVVDDDFRLKGVFPLKKMITSASASKVKHVMKKEPISVKTDTPIEEVAQSFEKYNLVAMPVIDSIGRLVGRITVDDIMDEVREQAERDYQLASGISQDVETTDTVFAQTAARLPWLLIGMAGGLANSVILGNFEKGIAANPAMALFIPLIGGTGGNVGIQSSAIVVQGLANGSLSLRNSGKQILKETGVALINACMISILVFIYNWIRMGSSDITVSVSLSLFAVVIFASIFGTIVPITLEKFNIDPAIATGPFITITNDIIGMLIYMSISTALF</sequence>
<comment type="subcellular location">
    <subcellularLocation>
        <location evidence="9">Cell membrane</location>
        <topology evidence="9">Multi-pass membrane protein</topology>
    </subcellularLocation>
    <subcellularLocation>
        <location evidence="1">Membrane</location>
        <topology evidence="1">Multi-pass membrane protein</topology>
    </subcellularLocation>
</comment>
<keyword evidence="3 9" id="KW-0813">Transport</keyword>
<dbReference type="SUPFAM" id="SSF54631">
    <property type="entry name" value="CBS-domain pair"/>
    <property type="match status" value="1"/>
</dbReference>
<keyword evidence="6 9" id="KW-1133">Transmembrane helix</keyword>
<accession>A0A9D1SD38</accession>
<dbReference type="CDD" id="cd04606">
    <property type="entry name" value="CBS_pair_Mg_transporter"/>
    <property type="match status" value="1"/>
</dbReference>
<dbReference type="Pfam" id="PF00571">
    <property type="entry name" value="CBS"/>
    <property type="match status" value="2"/>
</dbReference>
<feature type="transmembrane region" description="Helical" evidence="9">
    <location>
        <begin position="421"/>
        <end position="443"/>
    </location>
</feature>
<dbReference type="GO" id="GO:0005886">
    <property type="term" value="C:plasma membrane"/>
    <property type="evidence" value="ECO:0007669"/>
    <property type="project" value="UniProtKB-SubCell"/>
</dbReference>
<dbReference type="InterPro" id="IPR038076">
    <property type="entry name" value="MgtE_N_sf"/>
</dbReference>
<keyword evidence="8" id="KW-0129">CBS domain</keyword>
<dbReference type="SUPFAM" id="SSF161093">
    <property type="entry name" value="MgtE membrane domain-like"/>
    <property type="match status" value="1"/>
</dbReference>
<name>A0A9D1SD38_9BACT</name>
<keyword evidence="9" id="KW-1003">Cell membrane</keyword>
<dbReference type="PROSITE" id="PS51371">
    <property type="entry name" value="CBS"/>
    <property type="match status" value="1"/>
</dbReference>
<dbReference type="InterPro" id="IPR036739">
    <property type="entry name" value="SLC41_membr_dom_sf"/>
</dbReference>
<dbReference type="InterPro" id="IPR006668">
    <property type="entry name" value="Mg_transptr_MgtE_intracell_dom"/>
</dbReference>
<dbReference type="SUPFAM" id="SSF158791">
    <property type="entry name" value="MgtE N-terminal domain-like"/>
    <property type="match status" value="1"/>
</dbReference>
<dbReference type="Gene3D" id="1.10.357.20">
    <property type="entry name" value="SLC41 divalent cation transporters, integral membrane domain"/>
    <property type="match status" value="1"/>
</dbReference>
<dbReference type="NCBIfam" id="TIGR00400">
    <property type="entry name" value="mgtE"/>
    <property type="match status" value="1"/>
</dbReference>
<dbReference type="PANTHER" id="PTHR43773">
    <property type="entry name" value="MAGNESIUM TRANSPORTER MGTE"/>
    <property type="match status" value="1"/>
</dbReference>
<organism evidence="11 12">
    <name type="scientific">Candidatus Gallibacteroides avistercoris</name>
    <dbReference type="NCBI Taxonomy" id="2840833"/>
    <lineage>
        <taxon>Bacteria</taxon>
        <taxon>Pseudomonadati</taxon>
        <taxon>Bacteroidota</taxon>
        <taxon>Bacteroidia</taxon>
        <taxon>Bacteroidales</taxon>
        <taxon>Bacteroidaceae</taxon>
        <taxon>Bacteroidaceae incertae sedis</taxon>
        <taxon>Candidatus Gallibacteroides</taxon>
    </lineage>
</organism>
<evidence type="ECO:0000259" key="10">
    <source>
        <dbReference type="PROSITE" id="PS51371"/>
    </source>
</evidence>
<evidence type="ECO:0000256" key="1">
    <source>
        <dbReference type="ARBA" id="ARBA00004141"/>
    </source>
</evidence>
<keyword evidence="5 9" id="KW-0460">Magnesium</keyword>
<evidence type="ECO:0000256" key="4">
    <source>
        <dbReference type="ARBA" id="ARBA00022692"/>
    </source>
</evidence>
<keyword evidence="9" id="KW-0479">Metal-binding</keyword>
<dbReference type="Gene3D" id="3.10.580.10">
    <property type="entry name" value="CBS-domain"/>
    <property type="match status" value="1"/>
</dbReference>
<dbReference type="PANTHER" id="PTHR43773:SF1">
    <property type="entry name" value="MAGNESIUM TRANSPORTER MGTE"/>
    <property type="match status" value="1"/>
</dbReference>
<comment type="similarity">
    <text evidence="2 9">Belongs to the SLC41A transporter family.</text>
</comment>
<dbReference type="GO" id="GO:0015095">
    <property type="term" value="F:magnesium ion transmembrane transporter activity"/>
    <property type="evidence" value="ECO:0007669"/>
    <property type="project" value="UniProtKB-UniRule"/>
</dbReference>
<feature type="transmembrane region" description="Helical" evidence="9">
    <location>
        <begin position="286"/>
        <end position="306"/>
    </location>
</feature>
<evidence type="ECO:0000256" key="6">
    <source>
        <dbReference type="ARBA" id="ARBA00022989"/>
    </source>
</evidence>
<feature type="domain" description="CBS" evidence="10">
    <location>
        <begin position="204"/>
        <end position="260"/>
    </location>
</feature>
<dbReference type="GO" id="GO:0046872">
    <property type="term" value="F:metal ion binding"/>
    <property type="evidence" value="ECO:0007669"/>
    <property type="project" value="UniProtKB-KW"/>
</dbReference>
<evidence type="ECO:0000313" key="12">
    <source>
        <dbReference type="Proteomes" id="UP000824112"/>
    </source>
</evidence>
<dbReference type="EMBL" id="DVNA01000174">
    <property type="protein sequence ID" value="HIU55700.1"/>
    <property type="molecule type" value="Genomic_DNA"/>
</dbReference>
<comment type="function">
    <text evidence="9">Acts as a magnesium transporter.</text>
</comment>
<comment type="subunit">
    <text evidence="9">Homodimer.</text>
</comment>
<protein>
    <recommendedName>
        <fullName evidence="9">Magnesium transporter MgtE</fullName>
    </recommendedName>
</protein>
<comment type="caution">
    <text evidence="11">The sequence shown here is derived from an EMBL/GenBank/DDBJ whole genome shotgun (WGS) entry which is preliminary data.</text>
</comment>
<dbReference type="SMART" id="SM00924">
    <property type="entry name" value="MgtE_N"/>
    <property type="match status" value="1"/>
</dbReference>
<evidence type="ECO:0000256" key="9">
    <source>
        <dbReference type="RuleBase" id="RU362011"/>
    </source>
</evidence>
<dbReference type="AlphaFoldDB" id="A0A9D1SD38"/>